<evidence type="ECO:0000313" key="3">
    <source>
        <dbReference type="Proteomes" id="UP001596413"/>
    </source>
</evidence>
<gene>
    <name evidence="2" type="ORF">ACFQLX_11590</name>
</gene>
<dbReference type="PANTHER" id="PTHR36221">
    <property type="entry name" value="DUF742 DOMAIN-CONTAINING PROTEIN"/>
    <property type="match status" value="1"/>
</dbReference>
<evidence type="ECO:0000313" key="2">
    <source>
        <dbReference type="EMBL" id="MFC7218808.1"/>
    </source>
</evidence>
<keyword evidence="3" id="KW-1185">Reference proteome</keyword>
<evidence type="ECO:0000256" key="1">
    <source>
        <dbReference type="SAM" id="MobiDB-lite"/>
    </source>
</evidence>
<dbReference type="Proteomes" id="UP001596413">
    <property type="component" value="Unassembled WGS sequence"/>
</dbReference>
<reference evidence="3" key="1">
    <citation type="journal article" date="2019" name="Int. J. Syst. Evol. Microbiol.">
        <title>The Global Catalogue of Microorganisms (GCM) 10K type strain sequencing project: providing services to taxonomists for standard genome sequencing and annotation.</title>
        <authorList>
            <consortium name="The Broad Institute Genomics Platform"/>
            <consortium name="The Broad Institute Genome Sequencing Center for Infectious Disease"/>
            <person name="Wu L."/>
            <person name="Ma J."/>
        </authorList>
    </citation>
    <scope>NUCLEOTIDE SEQUENCE [LARGE SCALE GENOMIC DNA]</scope>
    <source>
        <strain evidence="3">CGMCC 1.13681</strain>
    </source>
</reference>
<sequence length="145" mass="15373">MSGHGPRAVRPYVITGGRSGAPGAEPLPLETLVVASGLGLPPATQPEYGRILDLCRGLLSVAEVGAHLGQPPTIVRVLLADLIESGHLHFRAPVGLGHLAGRASGQARHRLRTPTQDPTEPRPPQRSPGEQDLLRKVLHGLEDRI</sequence>
<dbReference type="EMBL" id="JBHSZO010000015">
    <property type="protein sequence ID" value="MFC7218808.1"/>
    <property type="molecule type" value="Genomic_DNA"/>
</dbReference>
<dbReference type="Pfam" id="PF05331">
    <property type="entry name" value="DUF742"/>
    <property type="match status" value="1"/>
</dbReference>
<organism evidence="2 3">
    <name type="scientific">Streptomyces polyrhachis</name>
    <dbReference type="NCBI Taxonomy" id="1282885"/>
    <lineage>
        <taxon>Bacteria</taxon>
        <taxon>Bacillati</taxon>
        <taxon>Actinomycetota</taxon>
        <taxon>Actinomycetes</taxon>
        <taxon>Kitasatosporales</taxon>
        <taxon>Streptomycetaceae</taxon>
        <taxon>Streptomyces</taxon>
    </lineage>
</organism>
<dbReference type="RefSeq" id="WP_386414265.1">
    <property type="nucleotide sequence ID" value="NZ_JBHSZO010000015.1"/>
</dbReference>
<proteinExistence type="predicted"/>
<name>A0ABW2GGY2_9ACTN</name>
<accession>A0ABW2GGY2</accession>
<dbReference type="PANTHER" id="PTHR36221:SF1">
    <property type="entry name" value="DUF742 DOMAIN-CONTAINING PROTEIN"/>
    <property type="match status" value="1"/>
</dbReference>
<dbReference type="InterPro" id="IPR007995">
    <property type="entry name" value="DUF742"/>
</dbReference>
<feature type="region of interest" description="Disordered" evidence="1">
    <location>
        <begin position="102"/>
        <end position="132"/>
    </location>
</feature>
<comment type="caution">
    <text evidence="2">The sequence shown here is derived from an EMBL/GenBank/DDBJ whole genome shotgun (WGS) entry which is preliminary data.</text>
</comment>
<protein>
    <submittedName>
        <fullName evidence="2">DUF742 domain-containing protein</fullName>
    </submittedName>
</protein>